<proteinExistence type="predicted"/>
<dbReference type="EMBL" id="OU900094">
    <property type="protein sequence ID" value="CAG9854498.1"/>
    <property type="molecule type" value="Genomic_DNA"/>
</dbReference>
<dbReference type="PANTHER" id="PTHR46917">
    <property type="entry name" value="MORN REPEAT-CONTAINING PROTEIN 2"/>
    <property type="match status" value="1"/>
</dbReference>
<organism evidence="1 2">
    <name type="scientific">Phyllotreta striolata</name>
    <name type="common">Striped flea beetle</name>
    <name type="synonym">Crioceris striolata</name>
    <dbReference type="NCBI Taxonomy" id="444603"/>
    <lineage>
        <taxon>Eukaryota</taxon>
        <taxon>Metazoa</taxon>
        <taxon>Ecdysozoa</taxon>
        <taxon>Arthropoda</taxon>
        <taxon>Hexapoda</taxon>
        <taxon>Insecta</taxon>
        <taxon>Pterygota</taxon>
        <taxon>Neoptera</taxon>
        <taxon>Endopterygota</taxon>
        <taxon>Coleoptera</taxon>
        <taxon>Polyphaga</taxon>
        <taxon>Cucujiformia</taxon>
        <taxon>Chrysomeloidea</taxon>
        <taxon>Chrysomelidae</taxon>
        <taxon>Galerucinae</taxon>
        <taxon>Alticini</taxon>
        <taxon>Phyllotreta</taxon>
    </lineage>
</organism>
<dbReference type="InterPro" id="IPR052849">
    <property type="entry name" value="MORN_repeat_protein"/>
</dbReference>
<name>A0A9N9TIL7_PHYSR</name>
<dbReference type="PANTHER" id="PTHR46917:SF1">
    <property type="entry name" value="MORN REPEAT-CONTAINING PROTEIN 2"/>
    <property type="match status" value="1"/>
</dbReference>
<dbReference type="SUPFAM" id="SSF82185">
    <property type="entry name" value="Histone H3 K4-specific methyltransferase SET7/9 N-terminal domain"/>
    <property type="match status" value="1"/>
</dbReference>
<keyword evidence="2" id="KW-1185">Reference proteome</keyword>
<sequence length="326" mass="37968">MSEQAEPVEDTTHIEDPNFYYGYGGTFNFLNGDVYEGDYVAHISGLVWREGKGTYRTRDGDIYSGKWYNDQIAEDEDFEITYQDGSKYTGRIVKSHYEGSAVFMAQEGFHVFCNFAGNKPDGEICMVDVKGREWNAQARDSDALLLPEHPFYNDISPRLGKGVLRIQKATQSLVDVPSVRSLKPMNQETLNKLEIKIFAKTKKTISNLKFENSRWYQNWMTFKHTYETVERRIKNFGIESLSHMEKQWLAKYEEFKKRYSAIMEARHSQKLKTEADCKLYELYQTEEFLPPVTVFTAFEKFGDDDYEAEEDGMMLLTKNVNLSLLR</sequence>
<evidence type="ECO:0000313" key="2">
    <source>
        <dbReference type="Proteomes" id="UP001153712"/>
    </source>
</evidence>
<dbReference type="OrthoDB" id="437960at2759"/>
<evidence type="ECO:0000313" key="1">
    <source>
        <dbReference type="EMBL" id="CAG9854498.1"/>
    </source>
</evidence>
<dbReference type="Proteomes" id="UP001153712">
    <property type="component" value="Chromosome 1"/>
</dbReference>
<dbReference type="AlphaFoldDB" id="A0A9N9TIL7"/>
<reference evidence="1" key="1">
    <citation type="submission" date="2022-01" db="EMBL/GenBank/DDBJ databases">
        <authorList>
            <person name="King R."/>
        </authorList>
    </citation>
    <scope>NUCLEOTIDE SEQUENCE</scope>
</reference>
<accession>A0A9N9TIL7</accession>
<protein>
    <submittedName>
        <fullName evidence="1">Uncharacterized protein</fullName>
    </submittedName>
</protein>
<gene>
    <name evidence="1" type="ORF">PHYEVI_LOCUS960</name>
</gene>